<feature type="transmembrane region" description="Helical" evidence="9">
    <location>
        <begin position="239"/>
        <end position="260"/>
    </location>
</feature>
<keyword evidence="2" id="KW-1003">Cell membrane</keyword>
<evidence type="ECO:0000256" key="1">
    <source>
        <dbReference type="ARBA" id="ARBA00004651"/>
    </source>
</evidence>
<feature type="compositionally biased region" description="Polar residues" evidence="8">
    <location>
        <begin position="453"/>
        <end position="471"/>
    </location>
</feature>
<feature type="transmembrane region" description="Helical" evidence="9">
    <location>
        <begin position="326"/>
        <end position="343"/>
    </location>
</feature>
<comment type="subcellular location">
    <subcellularLocation>
        <location evidence="1">Cell membrane</location>
        <topology evidence="1">Multi-pass membrane protein</topology>
    </subcellularLocation>
</comment>
<feature type="transmembrane region" description="Helical" evidence="9">
    <location>
        <begin position="297"/>
        <end position="319"/>
    </location>
</feature>
<evidence type="ECO:0000256" key="4">
    <source>
        <dbReference type="ARBA" id="ARBA00022692"/>
    </source>
</evidence>
<feature type="transmembrane region" description="Helical" evidence="9">
    <location>
        <begin position="204"/>
        <end position="232"/>
    </location>
</feature>
<protein>
    <recommendedName>
        <fullName evidence="12">Arabinofuranosyl transferase C</fullName>
    </recommendedName>
</protein>
<feature type="transmembrane region" description="Helical" evidence="9">
    <location>
        <begin position="111"/>
        <end position="132"/>
    </location>
</feature>
<feature type="transmembrane region" description="Helical" evidence="9">
    <location>
        <begin position="372"/>
        <end position="387"/>
    </location>
</feature>
<dbReference type="EMBL" id="FAUH01000004">
    <property type="protein sequence ID" value="CUU65507.1"/>
    <property type="molecule type" value="Genomic_DNA"/>
</dbReference>
<evidence type="ECO:0000256" key="3">
    <source>
        <dbReference type="ARBA" id="ARBA00022679"/>
    </source>
</evidence>
<feature type="transmembrane region" description="Helical" evidence="9">
    <location>
        <begin position="165"/>
        <end position="184"/>
    </location>
</feature>
<dbReference type="Proteomes" id="UP000182498">
    <property type="component" value="Unassembled WGS sequence"/>
</dbReference>
<evidence type="ECO:0000313" key="10">
    <source>
        <dbReference type="EMBL" id="CUU65507.1"/>
    </source>
</evidence>
<dbReference type="GO" id="GO:0005886">
    <property type="term" value="C:plasma membrane"/>
    <property type="evidence" value="ECO:0007669"/>
    <property type="project" value="UniProtKB-SubCell"/>
</dbReference>
<keyword evidence="6 9" id="KW-0472">Membrane</keyword>
<name>A0A0X2NJ41_9CORY</name>
<keyword evidence="3" id="KW-0808">Transferase</keyword>
<comment type="similarity">
    <text evidence="7">Belongs to the glycosyltransferase 87 family.</text>
</comment>
<dbReference type="InterPro" id="IPR018584">
    <property type="entry name" value="GT87"/>
</dbReference>
<dbReference type="GO" id="GO:0016758">
    <property type="term" value="F:hexosyltransferase activity"/>
    <property type="evidence" value="ECO:0007669"/>
    <property type="project" value="InterPro"/>
</dbReference>
<dbReference type="Pfam" id="PF09594">
    <property type="entry name" value="GT87"/>
    <property type="match status" value="1"/>
</dbReference>
<feature type="region of interest" description="Disordered" evidence="8">
    <location>
        <begin position="449"/>
        <end position="477"/>
    </location>
</feature>
<keyword evidence="11" id="KW-1185">Reference proteome</keyword>
<proteinExistence type="inferred from homology"/>
<evidence type="ECO:0000256" key="8">
    <source>
        <dbReference type="SAM" id="MobiDB-lite"/>
    </source>
</evidence>
<dbReference type="RefSeq" id="WP_073883670.1">
    <property type="nucleotide sequence ID" value="NZ_DAMCIH010000001.1"/>
</dbReference>
<evidence type="ECO:0000313" key="11">
    <source>
        <dbReference type="Proteomes" id="UP000182498"/>
    </source>
</evidence>
<reference evidence="11" key="1">
    <citation type="submission" date="2015-11" db="EMBL/GenBank/DDBJ databases">
        <authorList>
            <person name="Dugat-Bony E."/>
        </authorList>
    </citation>
    <scope>NUCLEOTIDE SEQUENCE [LARGE SCALE GENOMIC DNA]</scope>
    <source>
        <strain evidence="11">Mu292</strain>
    </source>
</reference>
<dbReference type="OrthoDB" id="5175994at2"/>
<evidence type="ECO:0000256" key="9">
    <source>
        <dbReference type="SAM" id="Phobius"/>
    </source>
</evidence>
<feature type="compositionally biased region" description="Low complexity" evidence="8">
    <location>
        <begin position="1"/>
        <end position="19"/>
    </location>
</feature>
<evidence type="ECO:0000256" key="7">
    <source>
        <dbReference type="ARBA" id="ARBA00024033"/>
    </source>
</evidence>
<keyword evidence="4 9" id="KW-0812">Transmembrane</keyword>
<accession>A0A0X2NJ41</accession>
<gene>
    <name evidence="10" type="ORF">CVAR292_00826</name>
</gene>
<evidence type="ECO:0000256" key="2">
    <source>
        <dbReference type="ARBA" id="ARBA00022475"/>
    </source>
</evidence>
<evidence type="ECO:0000256" key="5">
    <source>
        <dbReference type="ARBA" id="ARBA00022989"/>
    </source>
</evidence>
<feature type="transmembrane region" description="Helical" evidence="9">
    <location>
        <begin position="407"/>
        <end position="425"/>
    </location>
</feature>
<evidence type="ECO:0000256" key="6">
    <source>
        <dbReference type="ARBA" id="ARBA00023136"/>
    </source>
</evidence>
<organism evidence="10 11">
    <name type="scientific">Corynebacterium variabile</name>
    <dbReference type="NCBI Taxonomy" id="1727"/>
    <lineage>
        <taxon>Bacteria</taxon>
        <taxon>Bacillati</taxon>
        <taxon>Actinomycetota</taxon>
        <taxon>Actinomycetes</taxon>
        <taxon>Mycobacteriales</taxon>
        <taxon>Corynebacteriaceae</taxon>
        <taxon>Corynebacterium</taxon>
    </lineage>
</organism>
<feature type="region of interest" description="Disordered" evidence="8">
    <location>
        <begin position="1"/>
        <end position="22"/>
    </location>
</feature>
<evidence type="ECO:0008006" key="12">
    <source>
        <dbReference type="Google" id="ProtNLM"/>
    </source>
</evidence>
<keyword evidence="5 9" id="KW-1133">Transmembrane helix</keyword>
<sequence>MTASTTTPSTEPATAHPAPVSGGKACRILTRAAWPLAIMTLIHRVVISPRNDRPTDDFTTVWSALNRFVNGTAVYVEDYHASDDPHYLYSPGGTLLLSPIGMFSQSMGRNLLILADAACILLALALLTLLVGRRLTGPVLPVAVFLVFATESVTNTLLFSNINGVLFLLEVVFLWLLLVDRGQASWNILRGRGDRAGTSPGAPGIPWAGIIAGVALGLAITVKPQFIVVLFLPLVRRQWSILVSGIIVPVVFTGVGWLLVPDTDTYVDTLLPYLGEVRDYANSAIAGVGAHYGWPGALVLVCQALAALCVAVAVLGLLWWRNSDPFMWAATSTAVLLAGVFLVSSLGQMYYSMLLVPMIFTVLCRRSVMHSALIWFGVYCCLTWDSWKSDRWPKLGEILHYSYGTVGWSIIVAASAITVTGWLVARRKVGDPVGAGALVRDLLGSGATDGDAGNNSASDGATPGSDQTTDQTARHRR</sequence>
<dbReference type="AlphaFoldDB" id="A0A0X2NJ41"/>